<name>A0ABQ7JW38_9FUNG</name>
<feature type="compositionally biased region" description="Low complexity" evidence="2">
    <location>
        <begin position="542"/>
        <end position="556"/>
    </location>
</feature>
<keyword evidence="1" id="KW-0694">RNA-binding</keyword>
<accession>A0ABQ7JW38</accession>
<feature type="compositionally biased region" description="Pro residues" evidence="2">
    <location>
        <begin position="165"/>
        <end position="181"/>
    </location>
</feature>
<feature type="region of interest" description="Disordered" evidence="2">
    <location>
        <begin position="715"/>
        <end position="750"/>
    </location>
</feature>
<feature type="compositionally biased region" description="Basic residues" evidence="2">
    <location>
        <begin position="154"/>
        <end position="164"/>
    </location>
</feature>
<dbReference type="Gene3D" id="1.20.1390.10">
    <property type="entry name" value="PWI domain"/>
    <property type="match status" value="1"/>
</dbReference>
<dbReference type="PANTHER" id="PTHR18806">
    <property type="entry name" value="RBM25 PROTEIN"/>
    <property type="match status" value="1"/>
</dbReference>
<dbReference type="SUPFAM" id="SSF54928">
    <property type="entry name" value="RNA-binding domain, RBD"/>
    <property type="match status" value="1"/>
</dbReference>
<feature type="compositionally biased region" description="Low complexity" evidence="2">
    <location>
        <begin position="62"/>
        <end position="71"/>
    </location>
</feature>
<dbReference type="PROSITE" id="PS51025">
    <property type="entry name" value="PWI"/>
    <property type="match status" value="1"/>
</dbReference>
<feature type="compositionally biased region" description="Low complexity" evidence="2">
    <location>
        <begin position="512"/>
        <end position="521"/>
    </location>
</feature>
<dbReference type="SMART" id="SM00311">
    <property type="entry name" value="PWI"/>
    <property type="match status" value="1"/>
</dbReference>
<dbReference type="PANTHER" id="PTHR18806:SF4">
    <property type="entry name" value="RNA-BINDING PROTEIN 25"/>
    <property type="match status" value="1"/>
</dbReference>
<evidence type="ECO:0000256" key="1">
    <source>
        <dbReference type="PROSITE-ProRule" id="PRU00176"/>
    </source>
</evidence>
<organism evidence="5 6">
    <name type="scientific">Linnemannia gamsii</name>
    <dbReference type="NCBI Taxonomy" id="64522"/>
    <lineage>
        <taxon>Eukaryota</taxon>
        <taxon>Fungi</taxon>
        <taxon>Fungi incertae sedis</taxon>
        <taxon>Mucoromycota</taxon>
        <taxon>Mortierellomycotina</taxon>
        <taxon>Mortierellomycetes</taxon>
        <taxon>Mortierellales</taxon>
        <taxon>Mortierellaceae</taxon>
        <taxon>Linnemannia</taxon>
    </lineage>
</organism>
<feature type="domain" description="RRM" evidence="3">
    <location>
        <begin position="249"/>
        <end position="346"/>
    </location>
</feature>
<feature type="region of interest" description="Disordered" evidence="2">
    <location>
        <begin position="664"/>
        <end position="684"/>
    </location>
</feature>
<evidence type="ECO:0000259" key="4">
    <source>
        <dbReference type="PROSITE" id="PS51025"/>
    </source>
</evidence>
<feature type="compositionally biased region" description="Low complexity" evidence="2">
    <location>
        <begin position="39"/>
        <end position="55"/>
    </location>
</feature>
<dbReference type="Proteomes" id="UP001194696">
    <property type="component" value="Unassembled WGS sequence"/>
</dbReference>
<dbReference type="InterPro" id="IPR002483">
    <property type="entry name" value="PWI_dom"/>
</dbReference>
<feature type="compositionally biased region" description="Basic and acidic residues" evidence="2">
    <location>
        <begin position="569"/>
        <end position="590"/>
    </location>
</feature>
<dbReference type="InterPro" id="IPR034268">
    <property type="entry name" value="RBM25_RRM"/>
</dbReference>
<sequence length="850" mass="92982">MDPYRQQYPPYQGQRHGPPPGQQQQHYGGPPPPHHHQGRGPPQGRPMYGQHNQHQYPPPPHHMQQQQQQQQGPPPPHFQGRGPGGPPPPALAGPPPGQQPHYPPRPPHIIPGGPPPSGAMPPYGMPPPQGGPGAGHPGGMIPGPGQQQQQPPPHLHHQQLHHRMPPPPRPGFGPGPPPPSLPGSVGMIGPYGGVVPPMPVPIMPGMKPGMSSVGLGNNNAHLTGLPNSGPGAGQGGAMAVGGALPDKMNTLFIGSIAPGINKVAMEKLLKTTGNLIRWKHVQDPTTQKWKPFGFAEYADADSLLRTLRVLGQDGQQPKGEKPVGLELKAMDGTDVVKALLVKADEKTRQFLDQYEESRPRTIHDTEKDKVALANATKIIQQMKDGTLDTTDTNAGSDDTATEPATSSNNKDDMAMAGRPRRRDNLDGAGKTGEDGTEEEMSEEQKELIAREINFFRERAALKEKERKEEEERSERMARSGQHHRQSKDGSAATGANASTSTSHRAGRDRAWGGSSSTSGSSRQMDFVPASGANHIGVGGTPALASTSTTGAVGSASQDQDTGMDSEEEEKARQERRDREVEHTFKERERRWEQREVERMRLYEKDKARDTDYQAESHAARDVLATRFAQWNDDVERERRHEDYYRDRSRWWHRRQAFLQKEQRYDDLDREEEKEEQSEAAKKAAQEVEAAAAAVANAAAEASAAMEVDAAAATAAETPATPSASQDKDVEMKEASASESISSTSAGTLDIPSDPQELWNWPIQWSVMEANDGQILKEKIMPFASQIVVELLGVPEEDLTKYVVDHIRQRKPPQDLVAELRGALDNDADRLVARVWKLLIEETASSNTRKL</sequence>
<dbReference type="PROSITE" id="PS50102">
    <property type="entry name" value="RRM"/>
    <property type="match status" value="1"/>
</dbReference>
<feature type="region of interest" description="Disordered" evidence="2">
    <location>
        <begin position="1"/>
        <end position="185"/>
    </location>
</feature>
<dbReference type="EMBL" id="JAAAIM010000575">
    <property type="protein sequence ID" value="KAG0286407.1"/>
    <property type="molecule type" value="Genomic_DNA"/>
</dbReference>
<dbReference type="InterPro" id="IPR012677">
    <property type="entry name" value="Nucleotide-bd_a/b_plait_sf"/>
</dbReference>
<feature type="domain" description="PWI" evidence="4">
    <location>
        <begin position="755"/>
        <end position="850"/>
    </location>
</feature>
<feature type="compositionally biased region" description="Basic and acidic residues" evidence="2">
    <location>
        <begin position="460"/>
        <end position="477"/>
    </location>
</feature>
<reference evidence="5 6" key="1">
    <citation type="journal article" date="2020" name="Fungal Divers.">
        <title>Resolving the Mortierellaceae phylogeny through synthesis of multi-gene phylogenetics and phylogenomics.</title>
        <authorList>
            <person name="Vandepol N."/>
            <person name="Liber J."/>
            <person name="Desiro A."/>
            <person name="Na H."/>
            <person name="Kennedy M."/>
            <person name="Barry K."/>
            <person name="Grigoriev I.V."/>
            <person name="Miller A.N."/>
            <person name="O'Donnell K."/>
            <person name="Stajich J.E."/>
            <person name="Bonito G."/>
        </authorList>
    </citation>
    <scope>NUCLEOTIDE SEQUENCE [LARGE SCALE GENOMIC DNA]</scope>
    <source>
        <strain evidence="5 6">AD045</strain>
    </source>
</reference>
<comment type="caution">
    <text evidence="5">The sequence shown here is derived from an EMBL/GenBank/DDBJ whole genome shotgun (WGS) entry which is preliminary data.</text>
</comment>
<dbReference type="InterPro" id="IPR035979">
    <property type="entry name" value="RBD_domain_sf"/>
</dbReference>
<dbReference type="Gene3D" id="3.30.70.330">
    <property type="match status" value="1"/>
</dbReference>
<gene>
    <name evidence="5" type="ORF">BGZ96_009471</name>
</gene>
<dbReference type="InterPro" id="IPR052768">
    <property type="entry name" value="RBM25"/>
</dbReference>
<dbReference type="Pfam" id="PF01480">
    <property type="entry name" value="PWI"/>
    <property type="match status" value="1"/>
</dbReference>
<feature type="compositionally biased region" description="Basic and acidic residues" evidence="2">
    <location>
        <begin position="725"/>
        <end position="735"/>
    </location>
</feature>
<evidence type="ECO:0000313" key="5">
    <source>
        <dbReference type="EMBL" id="KAG0286407.1"/>
    </source>
</evidence>
<feature type="region of interest" description="Disordered" evidence="2">
    <location>
        <begin position="460"/>
        <end position="590"/>
    </location>
</feature>
<feature type="compositionally biased region" description="Pro residues" evidence="2">
    <location>
        <begin position="84"/>
        <end position="130"/>
    </location>
</feature>
<dbReference type="InterPro" id="IPR000504">
    <property type="entry name" value="RRM_dom"/>
</dbReference>
<feature type="compositionally biased region" description="Polar residues" evidence="2">
    <location>
        <begin position="387"/>
        <end position="408"/>
    </location>
</feature>
<evidence type="ECO:0000259" key="3">
    <source>
        <dbReference type="PROSITE" id="PS50102"/>
    </source>
</evidence>
<evidence type="ECO:0000313" key="6">
    <source>
        <dbReference type="Proteomes" id="UP001194696"/>
    </source>
</evidence>
<proteinExistence type="predicted"/>
<evidence type="ECO:0000256" key="2">
    <source>
        <dbReference type="SAM" id="MobiDB-lite"/>
    </source>
</evidence>
<evidence type="ECO:0008006" key="7">
    <source>
        <dbReference type="Google" id="ProtNLM"/>
    </source>
</evidence>
<feature type="compositionally biased region" description="Gly residues" evidence="2">
    <location>
        <begin position="131"/>
        <end position="142"/>
    </location>
</feature>
<feature type="compositionally biased region" description="Low complexity" evidence="2">
    <location>
        <begin position="736"/>
        <end position="745"/>
    </location>
</feature>
<dbReference type="CDD" id="cd12446">
    <property type="entry name" value="RRM_RBM25"/>
    <property type="match status" value="1"/>
</dbReference>
<keyword evidence="6" id="KW-1185">Reference proteome</keyword>
<feature type="compositionally biased region" description="Low complexity" evidence="2">
    <location>
        <begin position="1"/>
        <end position="28"/>
    </location>
</feature>
<protein>
    <recommendedName>
        <fullName evidence="7">PWI domain-containing protein</fullName>
    </recommendedName>
</protein>
<feature type="compositionally biased region" description="Low complexity" evidence="2">
    <location>
        <begin position="489"/>
        <end position="502"/>
    </location>
</feature>
<feature type="region of interest" description="Disordered" evidence="2">
    <location>
        <begin position="383"/>
        <end position="444"/>
    </location>
</feature>